<feature type="region of interest" description="Disordered" evidence="1">
    <location>
        <begin position="51"/>
        <end position="91"/>
    </location>
</feature>
<name>A0ABY4KN03_9PSED</name>
<dbReference type="SUPFAM" id="SSF53474">
    <property type="entry name" value="alpha/beta-Hydrolases"/>
    <property type="match status" value="1"/>
</dbReference>
<dbReference type="Proteomes" id="UP000831189">
    <property type="component" value="Chromosome"/>
</dbReference>
<dbReference type="EMBL" id="CP096208">
    <property type="protein sequence ID" value="UPQ81656.1"/>
    <property type="molecule type" value="Genomic_DNA"/>
</dbReference>
<dbReference type="InterPro" id="IPR029058">
    <property type="entry name" value="AB_hydrolase_fold"/>
</dbReference>
<keyword evidence="4" id="KW-1185">Reference proteome</keyword>
<organism evidence="3 4">
    <name type="scientific">Pseudomonas knackmussii</name>
    <dbReference type="NCBI Taxonomy" id="65741"/>
    <lineage>
        <taxon>Bacteria</taxon>
        <taxon>Pseudomonadati</taxon>
        <taxon>Pseudomonadota</taxon>
        <taxon>Gammaproteobacteria</taxon>
        <taxon>Pseudomonadales</taxon>
        <taxon>Pseudomonadaceae</taxon>
        <taxon>Pseudomonas</taxon>
    </lineage>
</organism>
<evidence type="ECO:0000256" key="1">
    <source>
        <dbReference type="SAM" id="MobiDB-lite"/>
    </source>
</evidence>
<evidence type="ECO:0000313" key="4">
    <source>
        <dbReference type="Proteomes" id="UP000831189"/>
    </source>
</evidence>
<reference evidence="3 4" key="1">
    <citation type="submission" date="2022-04" db="EMBL/GenBank/DDBJ databases">
        <title>Pseudomonas knackmussii B09-2.</title>
        <authorList>
            <person name="Deng Y."/>
        </authorList>
    </citation>
    <scope>NUCLEOTIDE SEQUENCE [LARGE SCALE GENOMIC DNA]</scope>
    <source>
        <strain evidence="3 4">B09-2</strain>
    </source>
</reference>
<sequence length="411" mass="45123">MRSIRCSYSALAGRIVSPGMGHLATCACRYKQLGLAALFGAMVLVSGCGDETGATSEAQTSSTGQGATGGQNADPSNSERRQNPDLEHPSEHLRVTRFPGTLADAELSRWREETPEIDDIRIPSSADDSEQAALFYDSGLDTKKPLLLVLHSWSTDYLQNIDIPLGQFAVANDWVFMHPNFRGQNDGRPESTASDLAISDMEDALKYARENAEIDESRIYLLGYSGGAMNALHLASRHPDVFAGVSAWVPVYDLVTWHQWNEARGEKYAGEIAQACGGEPSEGSSAFDECRKRSPSTHVPDAAGEIRVLIAHGIGDTTVPPEQALHAFNDLANEEDRIPQEQIDQLMETRQVPAGLRERSTQDSHDFPHFAEADADVLLHLKSGPAELVLFEGEHDMLYRPGLEWLARQRR</sequence>
<gene>
    <name evidence="3" type="ORF">M0M42_14715</name>
</gene>
<dbReference type="PANTHER" id="PTHR22946:SF0">
    <property type="entry name" value="DIENELACTONE HYDROLASE DOMAIN-CONTAINING PROTEIN"/>
    <property type="match status" value="1"/>
</dbReference>
<feature type="domain" description="Peptidase S9 prolyl oligopeptidase catalytic" evidence="2">
    <location>
        <begin position="198"/>
        <end position="336"/>
    </location>
</feature>
<dbReference type="InterPro" id="IPR001375">
    <property type="entry name" value="Peptidase_S9_cat"/>
</dbReference>
<dbReference type="Pfam" id="PF00326">
    <property type="entry name" value="Peptidase_S9"/>
    <property type="match status" value="1"/>
</dbReference>
<dbReference type="InterPro" id="IPR050261">
    <property type="entry name" value="FrsA_esterase"/>
</dbReference>
<dbReference type="PANTHER" id="PTHR22946">
    <property type="entry name" value="DIENELACTONE HYDROLASE DOMAIN-CONTAINING PROTEIN-RELATED"/>
    <property type="match status" value="1"/>
</dbReference>
<evidence type="ECO:0000313" key="3">
    <source>
        <dbReference type="EMBL" id="UPQ81656.1"/>
    </source>
</evidence>
<dbReference type="Gene3D" id="3.40.50.1820">
    <property type="entry name" value="alpha/beta hydrolase"/>
    <property type="match status" value="1"/>
</dbReference>
<protein>
    <submittedName>
        <fullName evidence="3">Prolyl oligopeptidase family serine peptidase</fullName>
    </submittedName>
</protein>
<evidence type="ECO:0000259" key="2">
    <source>
        <dbReference type="Pfam" id="PF00326"/>
    </source>
</evidence>
<accession>A0ABY4KN03</accession>
<dbReference type="PROSITE" id="PS51257">
    <property type="entry name" value="PROKAR_LIPOPROTEIN"/>
    <property type="match status" value="1"/>
</dbReference>
<feature type="compositionally biased region" description="Basic and acidic residues" evidence="1">
    <location>
        <begin position="77"/>
        <end position="91"/>
    </location>
</feature>
<proteinExistence type="predicted"/>